<accession>A0A158QNH1</accession>
<protein>
    <submittedName>
        <fullName evidence="4">L27 domain-containing protein</fullName>
    </submittedName>
</protein>
<organism evidence="4">
    <name type="scientific">Haemonchus placei</name>
    <name type="common">Barber's pole worm</name>
    <dbReference type="NCBI Taxonomy" id="6290"/>
    <lineage>
        <taxon>Eukaryota</taxon>
        <taxon>Metazoa</taxon>
        <taxon>Ecdysozoa</taxon>
        <taxon>Nematoda</taxon>
        <taxon>Chromadorea</taxon>
        <taxon>Rhabditida</taxon>
        <taxon>Rhabditina</taxon>
        <taxon>Rhabditomorpha</taxon>
        <taxon>Strongyloidea</taxon>
        <taxon>Trichostrongylidae</taxon>
        <taxon>Haemonchus</taxon>
    </lineage>
</organism>
<evidence type="ECO:0000313" key="4">
    <source>
        <dbReference type="WBParaSite" id="HPLM_0001040401-mRNA-1"/>
    </source>
</evidence>
<keyword evidence="3" id="KW-1185">Reference proteome</keyword>
<feature type="region of interest" description="Disordered" evidence="1">
    <location>
        <begin position="134"/>
        <end position="157"/>
    </location>
</feature>
<dbReference type="OrthoDB" id="5833140at2759"/>
<evidence type="ECO:0000313" key="3">
    <source>
        <dbReference type="Proteomes" id="UP000268014"/>
    </source>
</evidence>
<dbReference type="Proteomes" id="UP000268014">
    <property type="component" value="Unassembled WGS sequence"/>
</dbReference>
<dbReference type="AlphaFoldDB" id="A0A158QNH1"/>
<gene>
    <name evidence="2" type="ORF">HPLM_LOCUS10396</name>
</gene>
<reference evidence="4" key="1">
    <citation type="submission" date="2016-04" db="UniProtKB">
        <authorList>
            <consortium name="WormBaseParasite"/>
        </authorList>
    </citation>
    <scope>IDENTIFICATION</scope>
</reference>
<dbReference type="OMA" id="MTICENA"/>
<sequence>MSDQNNCTPETVEECNLALKAITSKVVEHLNLESKILIQGQEDILTLSEYEALFAADMTICENALDVILDLARKQKAYLESLVAVRSFERSVPSTLANALKQATTESNKALGPQFSSDAARRILSALESHENFSEKAESKSAQQQQNSTKGTTQDYSVDRRCHAETINGKQISSSGGCSLDGSLIVDGVESSDQNGLRTFSPVRVPPQPNFDDSDLESFCEVSSKPRNPPKIGNESGLAGDPKKMVTFERPPGILKTIENTSIPAQCEESKPLLNSVLNPIWLSSTYQPPQRPKFTSSIGRMYNQE</sequence>
<dbReference type="EMBL" id="UZAF01017284">
    <property type="protein sequence ID" value="VDO40024.1"/>
    <property type="molecule type" value="Genomic_DNA"/>
</dbReference>
<name>A0A158QNH1_HAEPC</name>
<reference evidence="2 3" key="2">
    <citation type="submission" date="2018-11" db="EMBL/GenBank/DDBJ databases">
        <authorList>
            <consortium name="Pathogen Informatics"/>
        </authorList>
    </citation>
    <scope>NUCLEOTIDE SEQUENCE [LARGE SCALE GENOMIC DNA]</scope>
    <source>
        <strain evidence="2 3">MHpl1</strain>
    </source>
</reference>
<evidence type="ECO:0000256" key="1">
    <source>
        <dbReference type="SAM" id="MobiDB-lite"/>
    </source>
</evidence>
<proteinExistence type="predicted"/>
<feature type="compositionally biased region" description="Polar residues" evidence="1">
    <location>
        <begin position="140"/>
        <end position="156"/>
    </location>
</feature>
<dbReference type="WBParaSite" id="HPLM_0001040401-mRNA-1">
    <property type="protein sequence ID" value="HPLM_0001040401-mRNA-1"/>
    <property type="gene ID" value="HPLM_0001040401"/>
</dbReference>
<feature type="region of interest" description="Disordered" evidence="1">
    <location>
        <begin position="221"/>
        <end position="245"/>
    </location>
</feature>
<evidence type="ECO:0000313" key="2">
    <source>
        <dbReference type="EMBL" id="VDO40024.1"/>
    </source>
</evidence>